<dbReference type="AlphaFoldDB" id="T1EHE6"/>
<keyword evidence="2" id="KW-0732">Signal</keyword>
<reference evidence="4 6" key="2">
    <citation type="journal article" date="2013" name="Nature">
        <title>Insights into bilaterian evolution from three spiralian genomes.</title>
        <authorList>
            <person name="Simakov O."/>
            <person name="Marletaz F."/>
            <person name="Cho S.J."/>
            <person name="Edsinger-Gonzales E."/>
            <person name="Havlak P."/>
            <person name="Hellsten U."/>
            <person name="Kuo D.H."/>
            <person name="Larsson T."/>
            <person name="Lv J."/>
            <person name="Arendt D."/>
            <person name="Savage R."/>
            <person name="Osoegawa K."/>
            <person name="de Jong P."/>
            <person name="Grimwood J."/>
            <person name="Chapman J.A."/>
            <person name="Shapiro H."/>
            <person name="Aerts A."/>
            <person name="Otillar R.P."/>
            <person name="Terry A.Y."/>
            <person name="Boore J.L."/>
            <person name="Grigoriev I.V."/>
            <person name="Lindberg D.R."/>
            <person name="Seaver E.C."/>
            <person name="Weisblat D.A."/>
            <person name="Putnam N.H."/>
            <person name="Rokhsar D.S."/>
        </authorList>
    </citation>
    <scope>NUCLEOTIDE SEQUENCE</scope>
</reference>
<dbReference type="HOGENOM" id="CLU_006586_7_1_1"/>
<evidence type="ECO:0000256" key="2">
    <source>
        <dbReference type="ARBA" id="ARBA00022729"/>
    </source>
</evidence>
<dbReference type="InterPro" id="IPR051093">
    <property type="entry name" value="Neuroligin/BSAL"/>
</dbReference>
<dbReference type="OMA" id="HWDDVRV"/>
<dbReference type="InterPro" id="IPR019819">
    <property type="entry name" value="Carboxylesterase_B_CS"/>
</dbReference>
<dbReference type="Proteomes" id="UP000015101">
    <property type="component" value="Unassembled WGS sequence"/>
</dbReference>
<dbReference type="Pfam" id="PF00135">
    <property type="entry name" value="COesterase"/>
    <property type="match status" value="1"/>
</dbReference>
<dbReference type="PROSITE" id="PS00941">
    <property type="entry name" value="CARBOXYLESTERASE_B_2"/>
    <property type="match status" value="1"/>
</dbReference>
<name>T1EHE6_HELRO</name>
<dbReference type="InParanoid" id="T1EHE6"/>
<dbReference type="RefSeq" id="XP_009020890.1">
    <property type="nucleotide sequence ID" value="XM_009022642.1"/>
</dbReference>
<dbReference type="Gene3D" id="3.40.50.1820">
    <property type="entry name" value="alpha/beta hydrolase"/>
    <property type="match status" value="1"/>
</dbReference>
<evidence type="ECO:0000313" key="4">
    <source>
        <dbReference type="EMBL" id="ESO01178.1"/>
    </source>
</evidence>
<protein>
    <recommendedName>
        <fullName evidence="3">Carboxylesterase type B domain-containing protein</fullName>
    </recommendedName>
</protein>
<dbReference type="InterPro" id="IPR029058">
    <property type="entry name" value="AB_hydrolase_fold"/>
</dbReference>
<dbReference type="EnsemblMetazoa" id="HelroT127427">
    <property type="protein sequence ID" value="HelroP127427"/>
    <property type="gene ID" value="HelroG127427"/>
</dbReference>
<reference evidence="5" key="3">
    <citation type="submission" date="2015-06" db="UniProtKB">
        <authorList>
            <consortium name="EnsemblMetazoa"/>
        </authorList>
    </citation>
    <scope>IDENTIFICATION</scope>
</reference>
<keyword evidence="6" id="KW-1185">Reference proteome</keyword>
<dbReference type="STRING" id="6412.T1EHE6"/>
<accession>T1EHE6</accession>
<dbReference type="GeneID" id="20195996"/>
<dbReference type="EMBL" id="KB096830">
    <property type="protein sequence ID" value="ESO01178.1"/>
    <property type="molecule type" value="Genomic_DNA"/>
</dbReference>
<dbReference type="PANTHER" id="PTHR43903">
    <property type="entry name" value="NEUROLIGIN"/>
    <property type="match status" value="1"/>
</dbReference>
<reference evidence="6" key="1">
    <citation type="submission" date="2012-12" db="EMBL/GenBank/DDBJ databases">
        <authorList>
            <person name="Hellsten U."/>
            <person name="Grimwood J."/>
            <person name="Chapman J.A."/>
            <person name="Shapiro H."/>
            <person name="Aerts A."/>
            <person name="Otillar R.P."/>
            <person name="Terry A.Y."/>
            <person name="Boore J.L."/>
            <person name="Simakov O."/>
            <person name="Marletaz F."/>
            <person name="Cho S.-J."/>
            <person name="Edsinger-Gonzales E."/>
            <person name="Havlak P."/>
            <person name="Kuo D.-H."/>
            <person name="Larsson T."/>
            <person name="Lv J."/>
            <person name="Arendt D."/>
            <person name="Savage R."/>
            <person name="Osoegawa K."/>
            <person name="de Jong P."/>
            <person name="Lindberg D.R."/>
            <person name="Seaver E.C."/>
            <person name="Weisblat D.A."/>
            <person name="Putnam N.H."/>
            <person name="Grigoriev I.V."/>
            <person name="Rokhsar D.S."/>
        </authorList>
    </citation>
    <scope>NUCLEOTIDE SEQUENCE</scope>
</reference>
<dbReference type="KEGG" id="hro:HELRODRAFT_127427"/>
<evidence type="ECO:0000259" key="3">
    <source>
        <dbReference type="Pfam" id="PF00135"/>
    </source>
</evidence>
<sequence>VIETKNGKIKGLLLTLTDKSLGQVEVYYGIQYASLSGSQLRFLPPTVSNVRWDNIKPHVSIQPVCPQNLPDIKTSDETVSRERAEHLMRILPHLKNQAEDCLYLNVYVPVGG</sequence>
<feature type="domain" description="Carboxylesterase type B" evidence="3">
    <location>
        <begin position="1"/>
        <end position="109"/>
    </location>
</feature>
<organism evidence="5 6">
    <name type="scientific">Helobdella robusta</name>
    <name type="common">Californian leech</name>
    <dbReference type="NCBI Taxonomy" id="6412"/>
    <lineage>
        <taxon>Eukaryota</taxon>
        <taxon>Metazoa</taxon>
        <taxon>Spiralia</taxon>
        <taxon>Lophotrochozoa</taxon>
        <taxon>Annelida</taxon>
        <taxon>Clitellata</taxon>
        <taxon>Hirudinea</taxon>
        <taxon>Rhynchobdellida</taxon>
        <taxon>Glossiphoniidae</taxon>
        <taxon>Helobdella</taxon>
    </lineage>
</organism>
<dbReference type="EMBL" id="AMQM01005166">
    <property type="status" value="NOT_ANNOTATED_CDS"/>
    <property type="molecule type" value="Genomic_DNA"/>
</dbReference>
<proteinExistence type="inferred from homology"/>
<comment type="similarity">
    <text evidence="1">Belongs to the type-B carboxylesterase/lipase family.</text>
</comment>
<dbReference type="OrthoDB" id="3200163at2759"/>
<evidence type="ECO:0000256" key="1">
    <source>
        <dbReference type="ARBA" id="ARBA00005964"/>
    </source>
</evidence>
<evidence type="ECO:0000313" key="5">
    <source>
        <dbReference type="EnsemblMetazoa" id="HelroP127427"/>
    </source>
</evidence>
<dbReference type="eggNOG" id="KOG1516">
    <property type="taxonomic scope" value="Eukaryota"/>
</dbReference>
<dbReference type="CTD" id="20195996"/>
<gene>
    <name evidence="5" type="primary">20195996</name>
    <name evidence="4" type="ORF">HELRODRAFT_127427</name>
</gene>
<dbReference type="SUPFAM" id="SSF53474">
    <property type="entry name" value="alpha/beta-Hydrolases"/>
    <property type="match status" value="1"/>
</dbReference>
<evidence type="ECO:0000313" key="6">
    <source>
        <dbReference type="Proteomes" id="UP000015101"/>
    </source>
</evidence>
<dbReference type="InterPro" id="IPR002018">
    <property type="entry name" value="CarbesteraseB"/>
</dbReference>